<name>A0A8T8K3F3_9EURY</name>
<dbReference type="KEGG" id="meme:HYG87_03790"/>
<evidence type="ECO:0000313" key="2">
    <source>
        <dbReference type="Proteomes" id="UP000681041"/>
    </source>
</evidence>
<dbReference type="EMBL" id="CP058560">
    <property type="protein sequence ID" value="QUH22954.1"/>
    <property type="molecule type" value="Genomic_DNA"/>
</dbReference>
<dbReference type="GeneID" id="64819857"/>
<dbReference type="AlphaFoldDB" id="A0A8T8K3F3"/>
<sequence>MKKDLEEFSDILNIRAHHLLCIQGFQGRGYSQGFVKNMDKIVNFLKNNPQTLLKVISSTDDICYCCPHNIENTCKQSPSAEDNVKKMDLKTLNCLGLEKHDITTYEHIIELLSNRLDSSDLKEICGFCLWIECCNLHK</sequence>
<accession>A0A8T8K3F3</accession>
<reference evidence="1" key="1">
    <citation type="submission" date="2020-07" db="EMBL/GenBank/DDBJ databases">
        <title>Methanobacterium. sp. MethCan genome.</title>
        <authorList>
            <person name="Postec A."/>
            <person name="Quemeneur M."/>
        </authorList>
    </citation>
    <scope>NUCLEOTIDE SEQUENCE</scope>
    <source>
        <strain evidence="1">MethCAN</strain>
    </source>
</reference>
<proteinExistence type="predicted"/>
<dbReference type="Proteomes" id="UP000681041">
    <property type="component" value="Chromosome"/>
</dbReference>
<protein>
    <submittedName>
        <fullName evidence="1">DUF1284 domain-containing protein</fullName>
    </submittedName>
</protein>
<dbReference type="InterPro" id="IPR009702">
    <property type="entry name" value="DUF1284"/>
</dbReference>
<keyword evidence="2" id="KW-1185">Reference proteome</keyword>
<dbReference type="OrthoDB" id="50358at2157"/>
<dbReference type="Pfam" id="PF06935">
    <property type="entry name" value="DUF1284"/>
    <property type="match status" value="1"/>
</dbReference>
<gene>
    <name evidence="1" type="ORF">HYG87_03790</name>
</gene>
<dbReference type="RefSeq" id="WP_211533900.1">
    <property type="nucleotide sequence ID" value="NZ_CP058560.1"/>
</dbReference>
<organism evidence="1 2">
    <name type="scientific">Methanobacterium alkalithermotolerans</name>
    <dbReference type="NCBI Taxonomy" id="2731220"/>
    <lineage>
        <taxon>Archaea</taxon>
        <taxon>Methanobacteriati</taxon>
        <taxon>Methanobacteriota</taxon>
        <taxon>Methanomada group</taxon>
        <taxon>Methanobacteria</taxon>
        <taxon>Methanobacteriales</taxon>
        <taxon>Methanobacteriaceae</taxon>
        <taxon>Methanobacterium</taxon>
    </lineage>
</organism>
<evidence type="ECO:0000313" key="1">
    <source>
        <dbReference type="EMBL" id="QUH22954.1"/>
    </source>
</evidence>